<name>D3BDN6_HETP5</name>
<accession>D3BDN6</accession>
<evidence type="ECO:0000313" key="1">
    <source>
        <dbReference type="EMBL" id="EFA80017.1"/>
    </source>
</evidence>
<organism evidence="1 2">
    <name type="scientific">Heterostelium pallidum (strain ATCC 26659 / Pp 5 / PN500)</name>
    <name type="common">Cellular slime mold</name>
    <name type="synonym">Polysphondylium pallidum</name>
    <dbReference type="NCBI Taxonomy" id="670386"/>
    <lineage>
        <taxon>Eukaryota</taxon>
        <taxon>Amoebozoa</taxon>
        <taxon>Evosea</taxon>
        <taxon>Eumycetozoa</taxon>
        <taxon>Dictyostelia</taxon>
        <taxon>Acytosteliales</taxon>
        <taxon>Acytosteliaceae</taxon>
        <taxon>Heterostelium</taxon>
    </lineage>
</organism>
<proteinExistence type="predicted"/>
<gene>
    <name evidence="1" type="ORF">PPL_06838</name>
</gene>
<comment type="caution">
    <text evidence="1">The sequence shown here is derived from an EMBL/GenBank/DDBJ whole genome shotgun (WGS) entry which is preliminary data.</text>
</comment>
<sequence length="86" mass="9899">MIHNQGLFWWFSVTNASRFTFQITVFEIISDHPSIIITKDTQSIFELIISLHVPTDVLANTFWCHPSVYNGGSLKSSSFIFKLIYT</sequence>
<reference evidence="1 2" key="1">
    <citation type="journal article" date="2011" name="Genome Res.">
        <title>Phylogeny-wide analysis of social amoeba genomes highlights ancient origins for complex intercellular communication.</title>
        <authorList>
            <person name="Heidel A.J."/>
            <person name="Lawal H.M."/>
            <person name="Felder M."/>
            <person name="Schilde C."/>
            <person name="Helps N.R."/>
            <person name="Tunggal B."/>
            <person name="Rivero F."/>
            <person name="John U."/>
            <person name="Schleicher M."/>
            <person name="Eichinger L."/>
            <person name="Platzer M."/>
            <person name="Noegel A.A."/>
            <person name="Schaap P."/>
            <person name="Gloeckner G."/>
        </authorList>
    </citation>
    <scope>NUCLEOTIDE SEQUENCE [LARGE SCALE GENOMIC DNA]</scope>
    <source>
        <strain evidence="2">ATCC 26659 / Pp 5 / PN500</strain>
    </source>
</reference>
<dbReference type="RefSeq" id="XP_020432137.1">
    <property type="nucleotide sequence ID" value="XM_020577689.1"/>
</dbReference>
<keyword evidence="2" id="KW-1185">Reference proteome</keyword>
<dbReference type="AlphaFoldDB" id="D3BDN6"/>
<dbReference type="GeneID" id="31362319"/>
<dbReference type="InParanoid" id="D3BDN6"/>
<dbReference type="EMBL" id="ADBJ01000031">
    <property type="protein sequence ID" value="EFA80017.1"/>
    <property type="molecule type" value="Genomic_DNA"/>
</dbReference>
<evidence type="ECO:0000313" key="2">
    <source>
        <dbReference type="Proteomes" id="UP000001396"/>
    </source>
</evidence>
<dbReference type="Proteomes" id="UP000001396">
    <property type="component" value="Unassembled WGS sequence"/>
</dbReference>
<protein>
    <submittedName>
        <fullName evidence="1">Uncharacterized protein</fullName>
    </submittedName>
</protein>